<feature type="compositionally biased region" description="Basic and acidic residues" evidence="1">
    <location>
        <begin position="1"/>
        <end position="17"/>
    </location>
</feature>
<reference evidence="2" key="1">
    <citation type="submission" date="2020-07" db="EMBL/GenBank/DDBJ databases">
        <title>Huge and variable diversity of episymbiotic CPR bacteria and DPANN archaea in groundwater ecosystems.</title>
        <authorList>
            <person name="He C.Y."/>
            <person name="Keren R."/>
            <person name="Whittaker M."/>
            <person name="Farag I.F."/>
            <person name="Doudna J."/>
            <person name="Cate J.H.D."/>
            <person name="Banfield J.F."/>
        </authorList>
    </citation>
    <scope>NUCLEOTIDE SEQUENCE</scope>
    <source>
        <strain evidence="2">NC_groundwater_763_Ag_S-0.2um_68_21</strain>
    </source>
</reference>
<name>A0A932HY38_UNCTE</name>
<organism evidence="2 3">
    <name type="scientific">Tectimicrobiota bacterium</name>
    <dbReference type="NCBI Taxonomy" id="2528274"/>
    <lineage>
        <taxon>Bacteria</taxon>
        <taxon>Pseudomonadati</taxon>
        <taxon>Nitrospinota/Tectimicrobiota group</taxon>
        <taxon>Candidatus Tectimicrobiota</taxon>
    </lineage>
</organism>
<proteinExistence type="predicted"/>
<feature type="region of interest" description="Disordered" evidence="1">
    <location>
        <begin position="1"/>
        <end position="29"/>
    </location>
</feature>
<accession>A0A932HY38</accession>
<dbReference type="EMBL" id="JACPUR010000001">
    <property type="protein sequence ID" value="MBI3125976.1"/>
    <property type="molecule type" value="Genomic_DNA"/>
</dbReference>
<evidence type="ECO:0000313" key="3">
    <source>
        <dbReference type="Proteomes" id="UP000782312"/>
    </source>
</evidence>
<dbReference type="Proteomes" id="UP000782312">
    <property type="component" value="Unassembled WGS sequence"/>
</dbReference>
<evidence type="ECO:0000313" key="2">
    <source>
        <dbReference type="EMBL" id="MBI3125976.1"/>
    </source>
</evidence>
<comment type="caution">
    <text evidence="2">The sequence shown here is derived from an EMBL/GenBank/DDBJ whole genome shotgun (WGS) entry which is preliminary data.</text>
</comment>
<evidence type="ECO:0000256" key="1">
    <source>
        <dbReference type="SAM" id="MobiDB-lite"/>
    </source>
</evidence>
<dbReference type="AlphaFoldDB" id="A0A932HY38"/>
<sequence length="110" mass="11859">MAERLRAEAAQDDREFSSRPLSQVRGTGKPFHSRLVEGLAQGSARLQGLAAQMYLKGLSAPDATGEQILNKSTVSRVTESLNADFEVFKRRALLGLAMALPLPGRPLPAV</sequence>
<protein>
    <submittedName>
        <fullName evidence="2">Uncharacterized protein</fullName>
    </submittedName>
</protein>
<gene>
    <name evidence="2" type="ORF">HYZ11_00040</name>
</gene>